<organism evidence="2 3">
    <name type="scientific">Sphingobium xenophagum</name>
    <dbReference type="NCBI Taxonomy" id="121428"/>
    <lineage>
        <taxon>Bacteria</taxon>
        <taxon>Pseudomonadati</taxon>
        <taxon>Pseudomonadota</taxon>
        <taxon>Alphaproteobacteria</taxon>
        <taxon>Sphingomonadales</taxon>
        <taxon>Sphingomonadaceae</taxon>
        <taxon>Sphingobium</taxon>
    </lineage>
</organism>
<dbReference type="RefSeq" id="WP_095687073.1">
    <property type="nucleotide sequence ID" value="NZ_CP022745.1"/>
</dbReference>
<evidence type="ECO:0000313" key="2">
    <source>
        <dbReference type="EMBL" id="ASY45007.1"/>
    </source>
</evidence>
<feature type="region of interest" description="Disordered" evidence="1">
    <location>
        <begin position="59"/>
        <end position="82"/>
    </location>
</feature>
<reference evidence="2 3" key="1">
    <citation type="submission" date="2017-08" db="EMBL/GenBank/DDBJ databases">
        <title>Whole Genome Sequence of Sphingobium hydrophobicum C1: Insights into Adaption to the Electronic-waste Contaminated Sediment.</title>
        <authorList>
            <person name="Song D."/>
            <person name="Chen X."/>
            <person name="Xu M."/>
        </authorList>
    </citation>
    <scope>NUCLEOTIDE SEQUENCE [LARGE SCALE GENOMIC DNA]</scope>
    <source>
        <strain evidence="2 3">C1</strain>
    </source>
</reference>
<dbReference type="AlphaFoldDB" id="A0A249MV35"/>
<name>A0A249MV35_SPHXE</name>
<dbReference type="Proteomes" id="UP000217141">
    <property type="component" value="Chromosome I"/>
</dbReference>
<dbReference type="EMBL" id="CP022745">
    <property type="protein sequence ID" value="ASY45007.1"/>
    <property type="molecule type" value="Genomic_DNA"/>
</dbReference>
<protein>
    <submittedName>
        <fullName evidence="2">Uncharacterized protein</fullName>
    </submittedName>
</protein>
<dbReference type="KEGG" id="shyd:CJD35_11555"/>
<gene>
    <name evidence="2" type="ORF">CJD35_11555</name>
</gene>
<evidence type="ECO:0000256" key="1">
    <source>
        <dbReference type="SAM" id="MobiDB-lite"/>
    </source>
</evidence>
<proteinExistence type="predicted"/>
<accession>A0A249MV35</accession>
<feature type="compositionally biased region" description="Low complexity" evidence="1">
    <location>
        <begin position="64"/>
        <end position="75"/>
    </location>
</feature>
<evidence type="ECO:0000313" key="3">
    <source>
        <dbReference type="Proteomes" id="UP000217141"/>
    </source>
</evidence>
<sequence length="82" mass="9293">MSRYHPDLLDEIETFLARHEVSATTFGRLAMNDPHFMRDIRGDRCLRPESVMKVRAFMRERDTATPAPASSDTSAQNVGQAL</sequence>